<organism evidence="2 3">
    <name type="scientific">Thalassobacillus cyri</name>
    <dbReference type="NCBI Taxonomy" id="571932"/>
    <lineage>
        <taxon>Bacteria</taxon>
        <taxon>Bacillati</taxon>
        <taxon>Bacillota</taxon>
        <taxon>Bacilli</taxon>
        <taxon>Bacillales</taxon>
        <taxon>Bacillaceae</taxon>
        <taxon>Thalassobacillus</taxon>
    </lineage>
</organism>
<dbReference type="PANTHER" id="PTHR42951:SF14">
    <property type="entry name" value="METALLO-BETA-LACTAMASE SUPERFAMILY PROTEIN"/>
    <property type="match status" value="1"/>
</dbReference>
<proteinExistence type="predicted"/>
<dbReference type="Gene3D" id="3.60.15.10">
    <property type="entry name" value="Ribonuclease Z/Hydroxyacylglutathione hydrolase-like"/>
    <property type="match status" value="1"/>
</dbReference>
<evidence type="ECO:0000259" key="1">
    <source>
        <dbReference type="SMART" id="SM00849"/>
    </source>
</evidence>
<dbReference type="CDD" id="cd07743">
    <property type="entry name" value="metallo-hydrolase-like_MBL-fold"/>
    <property type="match status" value="1"/>
</dbReference>
<gene>
    <name evidence="2" type="ORF">SAMN05421743_10188</name>
</gene>
<evidence type="ECO:0000313" key="2">
    <source>
        <dbReference type="EMBL" id="SDZ75873.1"/>
    </source>
</evidence>
<dbReference type="SMART" id="SM00849">
    <property type="entry name" value="Lactamase_B"/>
    <property type="match status" value="1"/>
</dbReference>
<keyword evidence="3" id="KW-1185">Reference proteome</keyword>
<name>A0A1H3VM39_9BACI</name>
<dbReference type="SUPFAM" id="SSF56281">
    <property type="entry name" value="Metallo-hydrolase/oxidoreductase"/>
    <property type="match status" value="1"/>
</dbReference>
<dbReference type="STRING" id="571932.SAMN05421743_10188"/>
<accession>A0A1H3VM39</accession>
<dbReference type="PANTHER" id="PTHR42951">
    <property type="entry name" value="METALLO-BETA-LACTAMASE DOMAIN-CONTAINING"/>
    <property type="match status" value="1"/>
</dbReference>
<dbReference type="Pfam" id="PF00753">
    <property type="entry name" value="Lactamase_B"/>
    <property type="match status" value="1"/>
</dbReference>
<dbReference type="InterPro" id="IPR050855">
    <property type="entry name" value="NDM-1-like"/>
</dbReference>
<dbReference type="InterPro" id="IPR001279">
    <property type="entry name" value="Metallo-B-lactamas"/>
</dbReference>
<dbReference type="OrthoDB" id="11380at2"/>
<dbReference type="InterPro" id="IPR036866">
    <property type="entry name" value="RibonucZ/Hydroxyglut_hydro"/>
</dbReference>
<protein>
    <submittedName>
        <fullName evidence="2">Glyoxylase, beta-lactamase superfamily II</fullName>
    </submittedName>
</protein>
<sequence length="303" mass="34502">MEMKQINSHCYYFHSAVNIGYVYNGDDGMLIDAGIDKSAIKKVIKALKQHGLPITHLFITHAHADHYGGAKYLQDNYDVRTIAPKYEAAILENPSLEPLYLFGGNDPLDDIRNKFLEGPPVRIDDKVWEGNFTFGEFELETFSLPGHSYHQLGVKIYDVLYAADSYFAEAQLKKHKIPYITDCALTIDSLSRVKEILCDGAVPGHGEYETNFQDTVRKNIAYHEQLSTWLEEYISDHPDGVSHEQVIVDMCDAYGVENNQLSQWLLYRTAVTAYLIGHIKRGTITYAIEGNRWVFKQLKKGED</sequence>
<dbReference type="AlphaFoldDB" id="A0A1H3VM39"/>
<evidence type="ECO:0000313" key="3">
    <source>
        <dbReference type="Proteomes" id="UP000198584"/>
    </source>
</evidence>
<dbReference type="EMBL" id="FNQR01000001">
    <property type="protein sequence ID" value="SDZ75873.1"/>
    <property type="molecule type" value="Genomic_DNA"/>
</dbReference>
<feature type="domain" description="Metallo-beta-lactamase" evidence="1">
    <location>
        <begin position="16"/>
        <end position="205"/>
    </location>
</feature>
<reference evidence="3" key="1">
    <citation type="submission" date="2016-10" db="EMBL/GenBank/DDBJ databases">
        <authorList>
            <person name="Varghese N."/>
            <person name="Submissions S."/>
        </authorList>
    </citation>
    <scope>NUCLEOTIDE SEQUENCE [LARGE SCALE GENOMIC DNA]</scope>
    <source>
        <strain evidence="3">CCM7597</strain>
    </source>
</reference>
<dbReference type="Proteomes" id="UP000198584">
    <property type="component" value="Unassembled WGS sequence"/>
</dbReference>